<organism evidence="1 2">
    <name type="scientific">Austropuccinia psidii MF-1</name>
    <dbReference type="NCBI Taxonomy" id="1389203"/>
    <lineage>
        <taxon>Eukaryota</taxon>
        <taxon>Fungi</taxon>
        <taxon>Dikarya</taxon>
        <taxon>Basidiomycota</taxon>
        <taxon>Pucciniomycotina</taxon>
        <taxon>Pucciniomycetes</taxon>
        <taxon>Pucciniales</taxon>
        <taxon>Sphaerophragmiaceae</taxon>
        <taxon>Austropuccinia</taxon>
    </lineage>
</organism>
<reference evidence="1" key="1">
    <citation type="submission" date="2021-03" db="EMBL/GenBank/DDBJ databases">
        <title>Draft genome sequence of rust myrtle Austropuccinia psidii MF-1, a brazilian biotype.</title>
        <authorList>
            <person name="Quecine M.C."/>
            <person name="Pachon D.M.R."/>
            <person name="Bonatelli M.L."/>
            <person name="Correr F.H."/>
            <person name="Franceschini L.M."/>
            <person name="Leite T.F."/>
            <person name="Margarido G.R.A."/>
            <person name="Almeida C.A."/>
            <person name="Ferrarezi J.A."/>
            <person name="Labate C.A."/>
        </authorList>
    </citation>
    <scope>NUCLEOTIDE SEQUENCE</scope>
    <source>
        <strain evidence="1">MF-1</strain>
    </source>
</reference>
<dbReference type="Proteomes" id="UP000765509">
    <property type="component" value="Unassembled WGS sequence"/>
</dbReference>
<evidence type="ECO:0000313" key="2">
    <source>
        <dbReference type="Proteomes" id="UP000765509"/>
    </source>
</evidence>
<evidence type="ECO:0000313" key="1">
    <source>
        <dbReference type="EMBL" id="MBW0563204.1"/>
    </source>
</evidence>
<name>A0A9Q3JJG0_9BASI</name>
<dbReference type="AlphaFoldDB" id="A0A9Q3JJG0"/>
<accession>A0A9Q3JJG0</accession>
<comment type="caution">
    <text evidence="1">The sequence shown here is derived from an EMBL/GenBank/DDBJ whole genome shotgun (WGS) entry which is preliminary data.</text>
</comment>
<gene>
    <name evidence="1" type="ORF">O181_102919</name>
</gene>
<sequence>MSPTQMETNDEPRRDNFIAHEQGTQSNNIEEVVENGCQPYCKVGLRSCSGLFNEFVLKIDGDIEYCNWIKRKGKKNIDRLPEIQSTDDGDIPEGLYFQVFDQDWLKGCSKMQTIALEILEMPVISTNGDALQ</sequence>
<proteinExistence type="predicted"/>
<dbReference type="EMBL" id="AVOT02073890">
    <property type="protein sequence ID" value="MBW0563204.1"/>
    <property type="molecule type" value="Genomic_DNA"/>
</dbReference>
<protein>
    <submittedName>
        <fullName evidence="1">Uncharacterized protein</fullName>
    </submittedName>
</protein>
<keyword evidence="2" id="KW-1185">Reference proteome</keyword>